<protein>
    <submittedName>
        <fullName evidence="7">S1/P1 nuclease</fullName>
    </submittedName>
</protein>
<sequence length="261" mass="29996">MKKLFLLPCFFFMLFGMDASESELVWGKTGHRVVGEVAEQHLGKKAKREIAKLLMGESLANASTFADEIKSDRAFREFSPWHYVNFPFDKKYGEEPISEYGDIIMGIEKCISVLKDDAADQKDKVFYLKMLVHFIGDLHQPLHVGRAEDKGGNDFQVRWFDDGSNLHRVWDSDMIDHYGMSYTELASNLPSINKRQEKAIQEGTILDWVYESQNLAKKTYASAIIGEKLRYRYMYDHFGTVKSQLQKGGLRLAKVLNDIFG</sequence>
<keyword evidence="3" id="KW-0255">Endonuclease</keyword>
<dbReference type="InterPro" id="IPR003154">
    <property type="entry name" value="S1/P1nuclease"/>
</dbReference>
<dbReference type="Proteomes" id="UP001596978">
    <property type="component" value="Unassembled WGS sequence"/>
</dbReference>
<keyword evidence="4" id="KW-0378">Hydrolase</keyword>
<keyword evidence="8" id="KW-1185">Reference proteome</keyword>
<accession>A0ABW3CX38</accession>
<evidence type="ECO:0000313" key="7">
    <source>
        <dbReference type="EMBL" id="MFD0861183.1"/>
    </source>
</evidence>
<name>A0ABW3CX38_9FLAO</name>
<reference evidence="8" key="1">
    <citation type="journal article" date="2019" name="Int. J. Syst. Evol. Microbiol.">
        <title>The Global Catalogue of Microorganisms (GCM) 10K type strain sequencing project: providing services to taxonomists for standard genome sequencing and annotation.</title>
        <authorList>
            <consortium name="The Broad Institute Genomics Platform"/>
            <consortium name="The Broad Institute Genome Sequencing Center for Infectious Disease"/>
            <person name="Wu L."/>
            <person name="Ma J."/>
        </authorList>
    </citation>
    <scope>NUCLEOTIDE SEQUENCE [LARGE SCALE GENOMIC DNA]</scope>
    <source>
        <strain evidence="8">CCUG 62952</strain>
    </source>
</reference>
<dbReference type="Gene3D" id="1.10.575.10">
    <property type="entry name" value="P1 Nuclease"/>
    <property type="match status" value="1"/>
</dbReference>
<dbReference type="RefSeq" id="WP_386403732.1">
    <property type="nucleotide sequence ID" value="NZ_JBHTJH010000004.1"/>
</dbReference>
<dbReference type="PANTHER" id="PTHR33146">
    <property type="entry name" value="ENDONUCLEASE 4"/>
    <property type="match status" value="1"/>
</dbReference>
<evidence type="ECO:0000256" key="3">
    <source>
        <dbReference type="ARBA" id="ARBA00022759"/>
    </source>
</evidence>
<evidence type="ECO:0000256" key="4">
    <source>
        <dbReference type="ARBA" id="ARBA00022801"/>
    </source>
</evidence>
<gene>
    <name evidence="7" type="ORF">ACFQ1M_03105</name>
</gene>
<evidence type="ECO:0000256" key="5">
    <source>
        <dbReference type="ARBA" id="ARBA00023157"/>
    </source>
</evidence>
<keyword evidence="2" id="KW-0479">Metal-binding</keyword>
<dbReference type="Pfam" id="PF02265">
    <property type="entry name" value="S1-P1_nuclease"/>
    <property type="match status" value="1"/>
</dbReference>
<dbReference type="CDD" id="cd11010">
    <property type="entry name" value="S1-P1_nuclease"/>
    <property type="match status" value="1"/>
</dbReference>
<evidence type="ECO:0000256" key="6">
    <source>
        <dbReference type="ARBA" id="ARBA00023180"/>
    </source>
</evidence>
<evidence type="ECO:0000313" key="8">
    <source>
        <dbReference type="Proteomes" id="UP001596978"/>
    </source>
</evidence>
<evidence type="ECO:0000256" key="2">
    <source>
        <dbReference type="ARBA" id="ARBA00022723"/>
    </source>
</evidence>
<keyword evidence="5" id="KW-1015">Disulfide bond</keyword>
<dbReference type="EMBL" id="JBHTJH010000004">
    <property type="protein sequence ID" value="MFD0861183.1"/>
    <property type="molecule type" value="Genomic_DNA"/>
</dbReference>
<evidence type="ECO:0000256" key="1">
    <source>
        <dbReference type="ARBA" id="ARBA00022722"/>
    </source>
</evidence>
<comment type="caution">
    <text evidence="7">The sequence shown here is derived from an EMBL/GenBank/DDBJ whole genome shotgun (WGS) entry which is preliminary data.</text>
</comment>
<proteinExistence type="predicted"/>
<keyword evidence="6" id="KW-0325">Glycoprotein</keyword>
<dbReference type="SUPFAM" id="SSF48537">
    <property type="entry name" value="Phospholipase C/P1 nuclease"/>
    <property type="match status" value="1"/>
</dbReference>
<dbReference type="PANTHER" id="PTHR33146:SF26">
    <property type="entry name" value="ENDONUCLEASE 4"/>
    <property type="match status" value="1"/>
</dbReference>
<keyword evidence="1" id="KW-0540">Nuclease</keyword>
<dbReference type="InterPro" id="IPR008947">
    <property type="entry name" value="PLipase_C/P1_nuclease_dom_sf"/>
</dbReference>
<organism evidence="7 8">
    <name type="scientific">Sungkyunkwania multivorans</name>
    <dbReference type="NCBI Taxonomy" id="1173618"/>
    <lineage>
        <taxon>Bacteria</taxon>
        <taxon>Pseudomonadati</taxon>
        <taxon>Bacteroidota</taxon>
        <taxon>Flavobacteriia</taxon>
        <taxon>Flavobacteriales</taxon>
        <taxon>Flavobacteriaceae</taxon>
        <taxon>Sungkyunkwania</taxon>
    </lineage>
</organism>